<dbReference type="SUPFAM" id="SSF47240">
    <property type="entry name" value="Ferritin-like"/>
    <property type="match status" value="1"/>
</dbReference>
<dbReference type="PRINTS" id="PR01346">
    <property type="entry name" value="HELNAPAPROT"/>
</dbReference>
<reference evidence="4 5" key="1">
    <citation type="submission" date="2016-10" db="EMBL/GenBank/DDBJ databases">
        <authorList>
            <person name="de Groot N.N."/>
        </authorList>
    </citation>
    <scope>NUCLEOTIDE SEQUENCE [LARGE SCALE GENOMIC DNA]</scope>
    <source>
        <strain evidence="4 5">SR12</strain>
    </source>
</reference>
<dbReference type="CDD" id="cd01043">
    <property type="entry name" value="DPS"/>
    <property type="match status" value="1"/>
</dbReference>
<evidence type="ECO:0000256" key="2">
    <source>
        <dbReference type="RuleBase" id="RU003875"/>
    </source>
</evidence>
<comment type="similarity">
    <text evidence="1 2">Belongs to the Dps family.</text>
</comment>
<dbReference type="InterPro" id="IPR008331">
    <property type="entry name" value="Ferritin_DPS_dom"/>
</dbReference>
<keyword evidence="4" id="KW-0238">DNA-binding</keyword>
<dbReference type="Gene3D" id="1.20.1260.10">
    <property type="match status" value="1"/>
</dbReference>
<dbReference type="InterPro" id="IPR009078">
    <property type="entry name" value="Ferritin-like_SF"/>
</dbReference>
<dbReference type="OrthoDB" id="9797023at2"/>
<dbReference type="GO" id="GO:0008199">
    <property type="term" value="F:ferric iron binding"/>
    <property type="evidence" value="ECO:0007669"/>
    <property type="project" value="InterPro"/>
</dbReference>
<evidence type="ECO:0000256" key="1">
    <source>
        <dbReference type="ARBA" id="ARBA00009497"/>
    </source>
</evidence>
<sequence>MKQELSNQLNQYLADSAVLYIKLHNLHWNVVGPDFKPVHEYLEGLYDTMPEILDEVAEALKMHGETPLASLKDYLAVTDLEELPSKELRSLEILPIVKGDMISMKAEADAIRSEADAEGLYDLVAMMEGHLGGYSKTIWFLESMMK</sequence>
<dbReference type="GO" id="GO:0003677">
    <property type="term" value="F:DNA binding"/>
    <property type="evidence" value="ECO:0007669"/>
    <property type="project" value="UniProtKB-KW"/>
</dbReference>
<evidence type="ECO:0000313" key="4">
    <source>
        <dbReference type="EMBL" id="SEA18557.1"/>
    </source>
</evidence>
<dbReference type="GO" id="GO:0016722">
    <property type="term" value="F:oxidoreductase activity, acting on metal ions"/>
    <property type="evidence" value="ECO:0007669"/>
    <property type="project" value="InterPro"/>
</dbReference>
<dbReference type="AlphaFoldDB" id="A0A1H3Z4D4"/>
<dbReference type="PANTHER" id="PTHR42932">
    <property type="entry name" value="GENERAL STRESS PROTEIN 20U"/>
    <property type="match status" value="1"/>
</dbReference>
<dbReference type="InterPro" id="IPR012347">
    <property type="entry name" value="Ferritin-like"/>
</dbReference>
<evidence type="ECO:0000313" key="5">
    <source>
        <dbReference type="Proteomes" id="UP000199394"/>
    </source>
</evidence>
<name>A0A1H3Z4D4_9FIRM</name>
<organism evidence="4 5">
    <name type="scientific">Eubacterium aggregans</name>
    <dbReference type="NCBI Taxonomy" id="81409"/>
    <lineage>
        <taxon>Bacteria</taxon>
        <taxon>Bacillati</taxon>
        <taxon>Bacillota</taxon>
        <taxon>Clostridia</taxon>
        <taxon>Eubacteriales</taxon>
        <taxon>Eubacteriaceae</taxon>
        <taxon>Eubacterium</taxon>
    </lineage>
</organism>
<accession>A0A1H3Z4D4</accession>
<dbReference type="EMBL" id="FNRK01000005">
    <property type="protein sequence ID" value="SEA18557.1"/>
    <property type="molecule type" value="Genomic_DNA"/>
</dbReference>
<proteinExistence type="inferred from homology"/>
<keyword evidence="5" id="KW-1185">Reference proteome</keyword>
<dbReference type="RefSeq" id="WP_090305429.1">
    <property type="nucleotide sequence ID" value="NZ_FNRK01000005.1"/>
</dbReference>
<dbReference type="Proteomes" id="UP000199394">
    <property type="component" value="Unassembled WGS sequence"/>
</dbReference>
<dbReference type="STRING" id="81409.SAMN04515656_10514"/>
<dbReference type="Pfam" id="PF00210">
    <property type="entry name" value="Ferritin"/>
    <property type="match status" value="1"/>
</dbReference>
<gene>
    <name evidence="4" type="ORF">SAMN04515656_10514</name>
</gene>
<evidence type="ECO:0000259" key="3">
    <source>
        <dbReference type="Pfam" id="PF00210"/>
    </source>
</evidence>
<dbReference type="PIRSF" id="PIRSF005900">
    <property type="entry name" value="Dps"/>
    <property type="match status" value="1"/>
</dbReference>
<dbReference type="PROSITE" id="PS00818">
    <property type="entry name" value="DPS_1"/>
    <property type="match status" value="1"/>
</dbReference>
<feature type="domain" description="Ferritin/DPS" evidence="3">
    <location>
        <begin position="7"/>
        <end position="145"/>
    </location>
</feature>
<protein>
    <submittedName>
        <fullName evidence="4">Starvation-inducible DNA-binding protein</fullName>
    </submittedName>
</protein>
<dbReference type="InterPro" id="IPR023188">
    <property type="entry name" value="DPS_DNA-bd_CS"/>
</dbReference>
<dbReference type="PANTHER" id="PTHR42932:SF1">
    <property type="entry name" value="GENERAL STRESS PROTEIN 20U"/>
    <property type="match status" value="1"/>
</dbReference>
<dbReference type="InterPro" id="IPR002177">
    <property type="entry name" value="DPS_DNA-bd"/>
</dbReference>